<dbReference type="Proteomes" id="UP001060112">
    <property type="component" value="Chromosome"/>
</dbReference>
<proteinExistence type="predicted"/>
<dbReference type="RefSeq" id="WP_290137970.1">
    <property type="nucleotide sequence ID" value="NZ_CP101620.1"/>
</dbReference>
<evidence type="ECO:0000313" key="4">
    <source>
        <dbReference type="Proteomes" id="UP001060112"/>
    </source>
</evidence>
<dbReference type="PANTHER" id="PTHR43619:SF2">
    <property type="entry name" value="S-ADENOSYL-L-METHIONINE-DEPENDENT METHYLTRANSFERASES SUPERFAMILY PROTEIN"/>
    <property type="match status" value="1"/>
</dbReference>
<keyword evidence="4" id="KW-1185">Reference proteome</keyword>
<keyword evidence="2 3" id="KW-0808">Transferase</keyword>
<organism evidence="3 4">
    <name type="scientific">Allocoprobacillus halotolerans</name>
    <dbReference type="NCBI Taxonomy" id="2944914"/>
    <lineage>
        <taxon>Bacteria</taxon>
        <taxon>Bacillati</taxon>
        <taxon>Bacillota</taxon>
        <taxon>Erysipelotrichia</taxon>
        <taxon>Erysipelotrichales</taxon>
        <taxon>Erysipelotrichaceae</taxon>
        <taxon>Allocoprobacillus</taxon>
    </lineage>
</organism>
<dbReference type="SUPFAM" id="SSF53335">
    <property type="entry name" value="S-adenosyl-L-methionine-dependent methyltransferases"/>
    <property type="match status" value="1"/>
</dbReference>
<evidence type="ECO:0000256" key="2">
    <source>
        <dbReference type="ARBA" id="ARBA00022679"/>
    </source>
</evidence>
<evidence type="ECO:0000256" key="1">
    <source>
        <dbReference type="ARBA" id="ARBA00022603"/>
    </source>
</evidence>
<accession>A0ABY5HYS5</accession>
<dbReference type="EMBL" id="CP101620">
    <property type="protein sequence ID" value="UTY37970.1"/>
    <property type="molecule type" value="Genomic_DNA"/>
</dbReference>
<keyword evidence="1 3" id="KW-0489">Methyltransferase</keyword>
<name>A0ABY5HYS5_9FIRM</name>
<sequence length="276" mass="31854">MNKIHIEKNSVQETLIVPLFGRKMCAEKFPELYTDTSAKAFCEKLDYDFSELEKKQDTFFYEFGALEAAMRQLDMMWEIKNYLKKHPNATVVNLGCGLDQTGLTCDNGTCHIVNIDFPDIIKIRNLWMPVHEREENIAADIRNDSWMDQIDGNKGIILFASGVFHYFKTEEVKALVLRLSQHYPTGCLIFDTVGKAGLRLMMSKILKNMEIQDVKGYFCVSDPLKELNWSDTINVSSKGYMLGYYDMKSPSIHPSHRLLARLGDRMMKMSIIKMEF</sequence>
<gene>
    <name evidence="3" type="ORF">NMU03_09645</name>
</gene>
<dbReference type="InterPro" id="IPR016874">
    <property type="entry name" value="TcmP-like"/>
</dbReference>
<evidence type="ECO:0000313" key="3">
    <source>
        <dbReference type="EMBL" id="UTY37970.1"/>
    </source>
</evidence>
<dbReference type="Gene3D" id="3.40.50.150">
    <property type="entry name" value="Vaccinia Virus protein VP39"/>
    <property type="match status" value="1"/>
</dbReference>
<dbReference type="PANTHER" id="PTHR43619">
    <property type="entry name" value="S-ADENOSYL-L-METHIONINE-DEPENDENT METHYLTRANSFERASE YKTD-RELATED"/>
    <property type="match status" value="1"/>
</dbReference>
<reference evidence="3" key="1">
    <citation type="submission" date="2022-07" db="EMBL/GenBank/DDBJ databases">
        <title>Faecal culturing of patients with breast cancer.</title>
        <authorList>
            <person name="Teng N.M.Y."/>
            <person name="Kiu R."/>
            <person name="Evans R."/>
            <person name="Baker D.J."/>
            <person name="Zenner C."/>
            <person name="Robinson S.D."/>
            <person name="Hall L.J."/>
        </authorList>
    </citation>
    <scope>NUCLEOTIDE SEQUENCE</scope>
    <source>
        <strain evidence="3">LH1062</strain>
    </source>
</reference>
<protein>
    <submittedName>
        <fullName evidence="3">Class I SAM-dependent methyltransferase</fullName>
        <ecNumber evidence="3">2.1.1.-</ecNumber>
    </submittedName>
</protein>
<dbReference type="GO" id="GO:0032259">
    <property type="term" value="P:methylation"/>
    <property type="evidence" value="ECO:0007669"/>
    <property type="project" value="UniProtKB-KW"/>
</dbReference>
<dbReference type="EC" id="2.1.1.-" evidence="3"/>
<dbReference type="InterPro" id="IPR007213">
    <property type="entry name" value="Ppm1/Ppm2/Tcmp"/>
</dbReference>
<dbReference type="PIRSF" id="PIRSF028177">
    <property type="entry name" value="Polyketide_synth_Omtfrase_TcmP"/>
    <property type="match status" value="1"/>
</dbReference>
<dbReference type="Pfam" id="PF04072">
    <property type="entry name" value="LCM"/>
    <property type="match status" value="1"/>
</dbReference>
<dbReference type="GO" id="GO:0008168">
    <property type="term" value="F:methyltransferase activity"/>
    <property type="evidence" value="ECO:0007669"/>
    <property type="project" value="UniProtKB-KW"/>
</dbReference>
<dbReference type="InterPro" id="IPR029063">
    <property type="entry name" value="SAM-dependent_MTases_sf"/>
</dbReference>